<dbReference type="EMBL" id="RQGM01000069">
    <property type="protein sequence ID" value="TGL80144.1"/>
    <property type="molecule type" value="Genomic_DNA"/>
</dbReference>
<dbReference type="AlphaFoldDB" id="A0A6N4QJN9"/>
<dbReference type="PROSITE" id="PS50297">
    <property type="entry name" value="ANK_REP_REGION"/>
    <property type="match status" value="1"/>
</dbReference>
<gene>
    <name evidence="4" type="ORF">EHQ83_16665</name>
</gene>
<dbReference type="Pfam" id="PF12796">
    <property type="entry name" value="Ank_2"/>
    <property type="match status" value="1"/>
</dbReference>
<sequence>MNETEQPKLKKARTEHRYALIQWIQKNEVRKIKEELESRGTEFYGNSPLFFAASENSPAVLELLETFGFSLDTRDSNQNSLHFYACRDRGKTEVVEYLLQKKILPDPADVVEAANSGKIDILKLYQKQGIDLKDPKLKNSSYTLLEVAAFSGLECVKFLFDQGVKLEDSILPRAANLGKLDLVRYLLEEQGANPNIKIHERNAVHEACLGPFNHDPSDHLEILKLLHKHGGDLNAVSDWIPNSYAYTPLHFACRPGPQDKTPIIKYLLENGADPDLENPNSALSIADTKTRKEILKFLETKKGIQLSKDPFERSFQVEKMIDFAENAIRGFAKENPNALVFQFVIEGATMSMSDLFDPEYYVGDWKYEGFASFEEEHGFDFQLWQEHYDSMGEDENSPYAVAMKKLFEGLRKRKAFDCLKRSKNFEARMIDHMY</sequence>
<protein>
    <submittedName>
        <fullName evidence="4">Ankyrin repeat domain-containing protein</fullName>
    </submittedName>
</protein>
<dbReference type="PANTHER" id="PTHR24126">
    <property type="entry name" value="ANKYRIN REPEAT, PH AND SEC7 DOMAIN CONTAINING PROTEIN SECG-RELATED"/>
    <property type="match status" value="1"/>
</dbReference>
<comment type="caution">
    <text evidence="4">The sequence shown here is derived from an EMBL/GenBank/DDBJ whole genome shotgun (WGS) entry which is preliminary data.</text>
</comment>
<dbReference type="SMART" id="SM00248">
    <property type="entry name" value="ANK"/>
    <property type="match status" value="5"/>
</dbReference>
<dbReference type="PROSITE" id="PS50088">
    <property type="entry name" value="ANK_REPEAT"/>
    <property type="match status" value="2"/>
</dbReference>
<feature type="repeat" description="ANK" evidence="3">
    <location>
        <begin position="44"/>
        <end position="76"/>
    </location>
</feature>
<dbReference type="RefSeq" id="WP_135570937.1">
    <property type="nucleotide sequence ID" value="NZ_RQGK01000023.1"/>
</dbReference>
<name>A0A6N4QJN9_9LEPT</name>
<dbReference type="PANTHER" id="PTHR24126:SF14">
    <property type="entry name" value="ANK_REP_REGION DOMAIN-CONTAINING PROTEIN"/>
    <property type="match status" value="1"/>
</dbReference>
<evidence type="ECO:0000256" key="1">
    <source>
        <dbReference type="ARBA" id="ARBA00022737"/>
    </source>
</evidence>
<feature type="repeat" description="ANK" evidence="3">
    <location>
        <begin position="244"/>
        <end position="279"/>
    </location>
</feature>
<dbReference type="InterPro" id="IPR002110">
    <property type="entry name" value="Ankyrin_rpt"/>
</dbReference>
<dbReference type="SUPFAM" id="SSF48403">
    <property type="entry name" value="Ankyrin repeat"/>
    <property type="match status" value="1"/>
</dbReference>
<keyword evidence="1" id="KW-0677">Repeat</keyword>
<evidence type="ECO:0000256" key="3">
    <source>
        <dbReference type="PROSITE-ProRule" id="PRU00023"/>
    </source>
</evidence>
<dbReference type="InterPro" id="IPR036770">
    <property type="entry name" value="Ankyrin_rpt-contain_sf"/>
</dbReference>
<dbReference type="Gene3D" id="1.25.40.20">
    <property type="entry name" value="Ankyrin repeat-containing domain"/>
    <property type="match status" value="2"/>
</dbReference>
<accession>A0A6N4QJN9</accession>
<evidence type="ECO:0000256" key="2">
    <source>
        <dbReference type="ARBA" id="ARBA00023043"/>
    </source>
</evidence>
<evidence type="ECO:0000313" key="5">
    <source>
        <dbReference type="Proteomes" id="UP000297613"/>
    </source>
</evidence>
<evidence type="ECO:0000313" key="4">
    <source>
        <dbReference type="EMBL" id="TGL80144.1"/>
    </source>
</evidence>
<reference evidence="4 5" key="1">
    <citation type="journal article" date="2019" name="PLoS Negl. Trop. Dis.">
        <title>Revisiting the worldwide diversity of Leptospira species in the environment.</title>
        <authorList>
            <person name="Vincent A.T."/>
            <person name="Schiettekatte O."/>
            <person name="Bourhy P."/>
            <person name="Veyrier F.J."/>
            <person name="Picardeau M."/>
        </authorList>
    </citation>
    <scope>NUCLEOTIDE SEQUENCE [LARGE SCALE GENOMIC DNA]</scope>
    <source>
        <strain evidence="4 5">201702445</strain>
    </source>
</reference>
<proteinExistence type="predicted"/>
<keyword evidence="2 3" id="KW-0040">ANK repeat</keyword>
<organism evidence="4 5">
    <name type="scientific">Leptospira yasudae</name>
    <dbReference type="NCBI Taxonomy" id="2202201"/>
    <lineage>
        <taxon>Bacteria</taxon>
        <taxon>Pseudomonadati</taxon>
        <taxon>Spirochaetota</taxon>
        <taxon>Spirochaetia</taxon>
        <taxon>Leptospirales</taxon>
        <taxon>Leptospiraceae</taxon>
        <taxon>Leptospira</taxon>
    </lineage>
</organism>
<dbReference type="Proteomes" id="UP000297613">
    <property type="component" value="Unassembled WGS sequence"/>
</dbReference>